<keyword evidence="2" id="KW-1185">Reference proteome</keyword>
<proteinExistence type="predicted"/>
<dbReference type="RefSeq" id="XP_014145243.1">
    <property type="nucleotide sequence ID" value="XM_014289768.1"/>
</dbReference>
<evidence type="ECO:0000313" key="1">
    <source>
        <dbReference type="EMBL" id="KNC71341.1"/>
    </source>
</evidence>
<dbReference type="AlphaFoldDB" id="A0A0L0F3Z9"/>
<evidence type="ECO:0000313" key="2">
    <source>
        <dbReference type="Proteomes" id="UP000054560"/>
    </source>
</evidence>
<feature type="non-terminal residue" evidence="1">
    <location>
        <position position="91"/>
    </location>
</feature>
<sequence>MMLLVALDGEGRAEGELYLDDGESIHASDSVKVTFMAYDSRMKIQATRNNKACLRVQGDEEDNMNPFITKIILIGDLKRVGNEHVPPTLQV</sequence>
<gene>
    <name evidence="1" type="ORF">SARC_16122</name>
</gene>
<dbReference type="Proteomes" id="UP000054560">
    <property type="component" value="Unassembled WGS sequence"/>
</dbReference>
<dbReference type="GeneID" id="25916626"/>
<accession>A0A0L0F3Z9</accession>
<protein>
    <submittedName>
        <fullName evidence="1">Uncharacterized protein</fullName>
    </submittedName>
</protein>
<dbReference type="Gene3D" id="2.60.40.1180">
    <property type="entry name" value="Golgi alpha-mannosidase II"/>
    <property type="match status" value="1"/>
</dbReference>
<dbReference type="EMBL" id="KQ248995">
    <property type="protein sequence ID" value="KNC71341.1"/>
    <property type="molecule type" value="Genomic_DNA"/>
</dbReference>
<dbReference type="InterPro" id="IPR013780">
    <property type="entry name" value="Glyco_hydro_b"/>
</dbReference>
<name>A0A0L0F3Z9_9EUKA</name>
<reference evidence="1 2" key="1">
    <citation type="submission" date="2011-02" db="EMBL/GenBank/DDBJ databases">
        <title>The Genome Sequence of Sphaeroforma arctica JP610.</title>
        <authorList>
            <consortium name="The Broad Institute Genome Sequencing Platform"/>
            <person name="Russ C."/>
            <person name="Cuomo C."/>
            <person name="Young S.K."/>
            <person name="Zeng Q."/>
            <person name="Gargeya S."/>
            <person name="Alvarado L."/>
            <person name="Berlin A."/>
            <person name="Chapman S.B."/>
            <person name="Chen Z."/>
            <person name="Freedman E."/>
            <person name="Gellesch M."/>
            <person name="Goldberg J."/>
            <person name="Griggs A."/>
            <person name="Gujja S."/>
            <person name="Heilman E."/>
            <person name="Heiman D."/>
            <person name="Howarth C."/>
            <person name="Mehta T."/>
            <person name="Neiman D."/>
            <person name="Pearson M."/>
            <person name="Roberts A."/>
            <person name="Saif S."/>
            <person name="Shea T."/>
            <person name="Shenoy N."/>
            <person name="Sisk P."/>
            <person name="Stolte C."/>
            <person name="Sykes S."/>
            <person name="White J."/>
            <person name="Yandava C."/>
            <person name="Burger G."/>
            <person name="Gray M.W."/>
            <person name="Holland P.W.H."/>
            <person name="King N."/>
            <person name="Lang F.B.F."/>
            <person name="Roger A.J."/>
            <person name="Ruiz-Trillo I."/>
            <person name="Haas B."/>
            <person name="Nusbaum C."/>
            <person name="Birren B."/>
        </authorList>
    </citation>
    <scope>NUCLEOTIDE SEQUENCE [LARGE SCALE GENOMIC DNA]</scope>
    <source>
        <strain evidence="1 2">JP610</strain>
    </source>
</reference>
<dbReference type="OrthoDB" id="5839090at2759"/>
<organism evidence="1 2">
    <name type="scientific">Sphaeroforma arctica JP610</name>
    <dbReference type="NCBI Taxonomy" id="667725"/>
    <lineage>
        <taxon>Eukaryota</taxon>
        <taxon>Ichthyosporea</taxon>
        <taxon>Ichthyophonida</taxon>
        <taxon>Sphaeroforma</taxon>
    </lineage>
</organism>